<dbReference type="PANTHER" id="PTHR12126:SF11">
    <property type="entry name" value="NADH DEHYDROGENASE [UBIQUINONE] 1 ALPHA SUBCOMPLEX SUBUNIT 9, MITOCHONDRIAL"/>
    <property type="match status" value="1"/>
</dbReference>
<dbReference type="RefSeq" id="WP_179446257.1">
    <property type="nucleotide sequence ID" value="NZ_JACBZS010000001.1"/>
</dbReference>
<dbReference type="Gene3D" id="3.40.50.720">
    <property type="entry name" value="NAD(P)-binding Rossmann-like Domain"/>
    <property type="match status" value="1"/>
</dbReference>
<dbReference type="EMBL" id="JACBZS010000001">
    <property type="protein sequence ID" value="NYI72622.1"/>
    <property type="molecule type" value="Genomic_DNA"/>
</dbReference>
<dbReference type="InterPro" id="IPR051207">
    <property type="entry name" value="ComplexI_NDUFA9_subunit"/>
</dbReference>
<dbReference type="PANTHER" id="PTHR12126">
    <property type="entry name" value="NADH-UBIQUINONE OXIDOREDUCTASE 39 KDA SUBUNIT-RELATED"/>
    <property type="match status" value="1"/>
</dbReference>
<proteinExistence type="predicted"/>
<reference evidence="2 3" key="1">
    <citation type="submission" date="2020-07" db="EMBL/GenBank/DDBJ databases">
        <title>Sequencing the genomes of 1000 actinobacteria strains.</title>
        <authorList>
            <person name="Klenk H.-P."/>
        </authorList>
    </citation>
    <scope>NUCLEOTIDE SEQUENCE [LARGE SCALE GENOMIC DNA]</scope>
    <source>
        <strain evidence="2 3">DSM 103164</strain>
    </source>
</reference>
<dbReference type="InterPro" id="IPR016040">
    <property type="entry name" value="NAD(P)-bd_dom"/>
</dbReference>
<evidence type="ECO:0000313" key="2">
    <source>
        <dbReference type="EMBL" id="NYI72622.1"/>
    </source>
</evidence>
<dbReference type="SUPFAM" id="SSF51735">
    <property type="entry name" value="NAD(P)-binding Rossmann-fold domains"/>
    <property type="match status" value="1"/>
</dbReference>
<dbReference type="GO" id="GO:0044877">
    <property type="term" value="F:protein-containing complex binding"/>
    <property type="evidence" value="ECO:0007669"/>
    <property type="project" value="TreeGrafter"/>
</dbReference>
<accession>A0A7Z0IMH9</accession>
<keyword evidence="3" id="KW-1185">Reference proteome</keyword>
<gene>
    <name evidence="2" type="ORF">GGQ54_003182</name>
</gene>
<comment type="caution">
    <text evidence="2">The sequence shown here is derived from an EMBL/GenBank/DDBJ whole genome shotgun (WGS) entry which is preliminary data.</text>
</comment>
<dbReference type="InterPro" id="IPR036291">
    <property type="entry name" value="NAD(P)-bd_dom_sf"/>
</dbReference>
<name>A0A7Z0IMH9_9ACTN</name>
<organism evidence="2 3">
    <name type="scientific">Naumannella cuiyingiana</name>
    <dbReference type="NCBI Taxonomy" id="1347891"/>
    <lineage>
        <taxon>Bacteria</taxon>
        <taxon>Bacillati</taxon>
        <taxon>Actinomycetota</taxon>
        <taxon>Actinomycetes</taxon>
        <taxon>Propionibacteriales</taxon>
        <taxon>Propionibacteriaceae</taxon>
        <taxon>Naumannella</taxon>
    </lineage>
</organism>
<dbReference type="Proteomes" id="UP000527616">
    <property type="component" value="Unassembled WGS sequence"/>
</dbReference>
<evidence type="ECO:0000313" key="3">
    <source>
        <dbReference type="Proteomes" id="UP000527616"/>
    </source>
</evidence>
<protein>
    <submittedName>
        <fullName evidence="2">Uncharacterized protein YbjT (DUF2867 family)</fullName>
    </submittedName>
</protein>
<feature type="domain" description="NAD(P)-binding" evidence="1">
    <location>
        <begin position="8"/>
        <end position="142"/>
    </location>
</feature>
<sequence length="312" mass="33270">MASILVAGATGFVGRRLVPALAEAGHDVRAMTRNPDEYAGPARPVAGDVADAGSLADAMAGATVAYYLVHGLGSRDFETEDARAAQNFGAAAARAGVRQIVYLGGLGSDRDDLSPHLRSRREAERLLAAAGVPVTTLRAAIIVGHGGISWEMTRELVDALPVMIAPRWVNTRVQPIWIGDAVRYLVGVAEREEALGRTYEIGGADVLTYRRMMQVLGRILNRRPLPVFIAPVATPRASALWLSLITRVDPVTGRNLLESVSNEVIVTDDAITDLVPGPVLGYRQMVLAALRERLAALTGSADDGGEREQHGQ</sequence>
<evidence type="ECO:0000259" key="1">
    <source>
        <dbReference type="Pfam" id="PF13460"/>
    </source>
</evidence>
<dbReference type="AlphaFoldDB" id="A0A7Z0IMH9"/>
<dbReference type="Pfam" id="PF13460">
    <property type="entry name" value="NAD_binding_10"/>
    <property type="match status" value="1"/>
</dbReference>